<comment type="caution">
    <text evidence="3">The sequence shown here is derived from an EMBL/GenBank/DDBJ whole genome shotgun (WGS) entry which is preliminary data.</text>
</comment>
<dbReference type="Gene3D" id="3.40.50.12370">
    <property type="match status" value="1"/>
</dbReference>
<accession>A0ABP9CBU2</accession>
<organism evidence="3 4">
    <name type="scientific">Olivibacter ginsenosidimutans</name>
    <dbReference type="NCBI Taxonomy" id="1176537"/>
    <lineage>
        <taxon>Bacteria</taxon>
        <taxon>Pseudomonadati</taxon>
        <taxon>Bacteroidota</taxon>
        <taxon>Sphingobacteriia</taxon>
        <taxon>Sphingobacteriales</taxon>
        <taxon>Sphingobacteriaceae</taxon>
        <taxon>Olivibacter</taxon>
    </lineage>
</organism>
<protein>
    <recommendedName>
        <fullName evidence="2">UspA domain-containing protein</fullName>
    </recommendedName>
</protein>
<dbReference type="PANTHER" id="PTHR46268:SF22">
    <property type="entry name" value="SENSOR PROTEIN KDPD-RELATED"/>
    <property type="match status" value="1"/>
</dbReference>
<proteinExistence type="inferred from homology"/>
<dbReference type="InterPro" id="IPR006016">
    <property type="entry name" value="UspA"/>
</dbReference>
<evidence type="ECO:0000256" key="1">
    <source>
        <dbReference type="ARBA" id="ARBA00008791"/>
    </source>
</evidence>
<evidence type="ECO:0000259" key="2">
    <source>
        <dbReference type="Pfam" id="PF00582"/>
    </source>
</evidence>
<gene>
    <name evidence="3" type="ORF">GCM10023231_41580</name>
</gene>
<dbReference type="Proteomes" id="UP001501411">
    <property type="component" value="Unassembled WGS sequence"/>
</dbReference>
<evidence type="ECO:0000313" key="4">
    <source>
        <dbReference type="Proteomes" id="UP001501411"/>
    </source>
</evidence>
<keyword evidence="4" id="KW-1185">Reference proteome</keyword>
<name>A0ABP9CBU2_9SPHI</name>
<dbReference type="SUPFAM" id="SSF52402">
    <property type="entry name" value="Adenine nucleotide alpha hydrolases-like"/>
    <property type="match status" value="2"/>
</dbReference>
<reference evidence="4" key="1">
    <citation type="journal article" date="2019" name="Int. J. Syst. Evol. Microbiol.">
        <title>The Global Catalogue of Microorganisms (GCM) 10K type strain sequencing project: providing services to taxonomists for standard genome sequencing and annotation.</title>
        <authorList>
            <consortium name="The Broad Institute Genomics Platform"/>
            <consortium name="The Broad Institute Genome Sequencing Center for Infectious Disease"/>
            <person name="Wu L."/>
            <person name="Ma J."/>
        </authorList>
    </citation>
    <scope>NUCLEOTIDE SEQUENCE [LARGE SCALE GENOMIC DNA]</scope>
    <source>
        <strain evidence="4">JCM 18200</strain>
    </source>
</reference>
<feature type="domain" description="UspA" evidence="2">
    <location>
        <begin position="2"/>
        <end position="138"/>
    </location>
</feature>
<evidence type="ECO:0000313" key="3">
    <source>
        <dbReference type="EMBL" id="GAA4808001.1"/>
    </source>
</evidence>
<dbReference type="RefSeq" id="WP_345235188.1">
    <property type="nucleotide sequence ID" value="NZ_BAABIQ010000044.1"/>
</dbReference>
<dbReference type="EMBL" id="BAABIQ010000044">
    <property type="protein sequence ID" value="GAA4808001.1"/>
    <property type="molecule type" value="Genomic_DNA"/>
</dbReference>
<dbReference type="PANTHER" id="PTHR46268">
    <property type="entry name" value="STRESS RESPONSE PROTEIN NHAX"/>
    <property type="match status" value="1"/>
</dbReference>
<dbReference type="Pfam" id="PF00582">
    <property type="entry name" value="Usp"/>
    <property type="match status" value="1"/>
</dbReference>
<dbReference type="PRINTS" id="PR01438">
    <property type="entry name" value="UNVRSLSTRESS"/>
</dbReference>
<comment type="similarity">
    <text evidence="1">Belongs to the universal stress protein A family.</text>
</comment>
<sequence length="271" mass="30718">MRTFIVATDFSQIAENAVAYAAAGTSIVQGKLILFNAFKLPLHASNTILSVENVQHMVNKNKQALEQRAEELRKAYNIEVMVESTLLNTEEEIERLMTQYQAEMVIMGMAKRSIEQDLLGNTTTNIIQKLKFPVLAIPEGVTFKGVKKILYACDVVRGIHKTILDQIKEIAKNWNAEVEVFSVQQELAKLLEEPLHPVNQLKEDMEGIQYFYKNVESNAIIKEIRKEVLAYKPDLVIMVPNRYGFWASVVHRSKTRMMAAGLDVPLLSIPL</sequence>
<dbReference type="InterPro" id="IPR006015">
    <property type="entry name" value="Universal_stress_UspA"/>
</dbReference>